<dbReference type="PROSITE" id="PS50113">
    <property type="entry name" value="PAC"/>
    <property type="match status" value="1"/>
</dbReference>
<keyword evidence="5" id="KW-0418">Kinase</keyword>
<dbReference type="SMART" id="SM00387">
    <property type="entry name" value="HATPase_c"/>
    <property type="match status" value="1"/>
</dbReference>
<dbReference type="SUPFAM" id="SSF55785">
    <property type="entry name" value="PYP-like sensor domain (PAS domain)"/>
    <property type="match status" value="1"/>
</dbReference>
<dbReference type="InterPro" id="IPR001610">
    <property type="entry name" value="PAC"/>
</dbReference>
<evidence type="ECO:0000256" key="1">
    <source>
        <dbReference type="ARBA" id="ARBA00000085"/>
    </source>
</evidence>
<keyword evidence="7" id="KW-0175">Coiled coil</keyword>
<keyword evidence="3" id="KW-0597">Phosphoprotein</keyword>
<evidence type="ECO:0000313" key="13">
    <source>
        <dbReference type="EMBL" id="KKR02756.1"/>
    </source>
</evidence>
<keyword evidence="9" id="KW-0812">Transmembrane</keyword>
<dbReference type="InterPro" id="IPR035965">
    <property type="entry name" value="PAS-like_dom_sf"/>
</dbReference>
<dbReference type="InterPro" id="IPR003594">
    <property type="entry name" value="HATPase_dom"/>
</dbReference>
<dbReference type="PANTHER" id="PTHR42878:SF15">
    <property type="entry name" value="BACTERIOPHYTOCHROME"/>
    <property type="match status" value="1"/>
</dbReference>
<evidence type="ECO:0000259" key="10">
    <source>
        <dbReference type="PROSITE" id="PS50109"/>
    </source>
</evidence>
<evidence type="ECO:0000256" key="5">
    <source>
        <dbReference type="ARBA" id="ARBA00022777"/>
    </source>
</evidence>
<feature type="region of interest" description="Disordered" evidence="8">
    <location>
        <begin position="1"/>
        <end position="25"/>
    </location>
</feature>
<keyword evidence="4" id="KW-0808">Transferase</keyword>
<dbReference type="GO" id="GO:0016020">
    <property type="term" value="C:membrane"/>
    <property type="evidence" value="ECO:0007669"/>
    <property type="project" value="UniProtKB-SubCell"/>
</dbReference>
<reference evidence="13 14" key="1">
    <citation type="journal article" date="2015" name="Nature">
        <title>rRNA introns, odd ribosomes, and small enigmatic genomes across a large radiation of phyla.</title>
        <authorList>
            <person name="Brown C.T."/>
            <person name="Hug L.A."/>
            <person name="Thomas B.C."/>
            <person name="Sharon I."/>
            <person name="Castelle C.J."/>
            <person name="Singh A."/>
            <person name="Wilkins M.J."/>
            <person name="Williams K.H."/>
            <person name="Banfield J.F."/>
        </authorList>
    </citation>
    <scope>NUCLEOTIDE SEQUENCE [LARGE SCALE GENOMIC DNA]</scope>
</reference>
<evidence type="ECO:0000256" key="7">
    <source>
        <dbReference type="SAM" id="Coils"/>
    </source>
</evidence>
<comment type="catalytic activity">
    <reaction evidence="1">
        <text>ATP + protein L-histidine = ADP + protein N-phospho-L-histidine.</text>
        <dbReference type="EC" id="2.7.13.3"/>
    </reaction>
</comment>
<evidence type="ECO:0000313" key="14">
    <source>
        <dbReference type="Proteomes" id="UP000033935"/>
    </source>
</evidence>
<dbReference type="InterPro" id="IPR013655">
    <property type="entry name" value="PAS_fold_3"/>
</dbReference>
<feature type="domain" description="Histidine kinase" evidence="10">
    <location>
        <begin position="405"/>
        <end position="609"/>
    </location>
</feature>
<dbReference type="GO" id="GO:0030295">
    <property type="term" value="F:protein kinase activator activity"/>
    <property type="evidence" value="ECO:0007669"/>
    <property type="project" value="TreeGrafter"/>
</dbReference>
<dbReference type="NCBIfam" id="TIGR00229">
    <property type="entry name" value="sensory_box"/>
    <property type="match status" value="1"/>
</dbReference>
<evidence type="ECO:0000256" key="9">
    <source>
        <dbReference type="SAM" id="Phobius"/>
    </source>
</evidence>
<dbReference type="EMBL" id="LBWG01000050">
    <property type="protein sequence ID" value="KKR02756.1"/>
    <property type="molecule type" value="Genomic_DNA"/>
</dbReference>
<dbReference type="EC" id="2.7.13.3" evidence="2"/>
<feature type="domain" description="PAS" evidence="11">
    <location>
        <begin position="247"/>
        <end position="317"/>
    </location>
</feature>
<feature type="transmembrane region" description="Helical" evidence="9">
    <location>
        <begin position="207"/>
        <end position="230"/>
    </location>
</feature>
<dbReference type="Gene3D" id="1.10.287.130">
    <property type="match status" value="1"/>
</dbReference>
<evidence type="ECO:0000259" key="12">
    <source>
        <dbReference type="PROSITE" id="PS50113"/>
    </source>
</evidence>
<feature type="transmembrane region" description="Helical" evidence="9">
    <location>
        <begin position="35"/>
        <end position="55"/>
    </location>
</feature>
<dbReference type="GO" id="GO:0007234">
    <property type="term" value="P:osmosensory signaling via phosphorelay pathway"/>
    <property type="evidence" value="ECO:0007669"/>
    <property type="project" value="TreeGrafter"/>
</dbReference>
<evidence type="ECO:0000256" key="6">
    <source>
        <dbReference type="ARBA" id="ARBA00023136"/>
    </source>
</evidence>
<accession>A0A0G0MQN9</accession>
<dbReference type="InterPro" id="IPR003661">
    <property type="entry name" value="HisK_dim/P_dom"/>
</dbReference>
<dbReference type="Proteomes" id="UP000033935">
    <property type="component" value="Unassembled WGS sequence"/>
</dbReference>
<feature type="coiled-coil region" evidence="7">
    <location>
        <begin position="357"/>
        <end position="395"/>
    </location>
</feature>
<protein>
    <recommendedName>
        <fullName evidence="2">histidine kinase</fullName>
        <ecNumber evidence="2">2.7.13.3</ecNumber>
    </recommendedName>
</protein>
<dbReference type="InterPro" id="IPR005467">
    <property type="entry name" value="His_kinase_dom"/>
</dbReference>
<dbReference type="PROSITE" id="PS50112">
    <property type="entry name" value="PAS"/>
    <property type="match status" value="1"/>
</dbReference>
<organism evidence="13 14">
    <name type="scientific">Candidatus Uhrbacteria bacterium GW2011_GWF2_39_13</name>
    <dbReference type="NCBI Taxonomy" id="1618995"/>
    <lineage>
        <taxon>Bacteria</taxon>
        <taxon>Candidatus Uhriibacteriota</taxon>
    </lineage>
</organism>
<dbReference type="InterPro" id="IPR050351">
    <property type="entry name" value="BphY/WalK/GraS-like"/>
</dbReference>
<dbReference type="SMART" id="SM00086">
    <property type="entry name" value="PAC"/>
    <property type="match status" value="1"/>
</dbReference>
<keyword evidence="9" id="KW-1133">Transmembrane helix</keyword>
<dbReference type="GO" id="GO:0000156">
    <property type="term" value="F:phosphorelay response regulator activity"/>
    <property type="evidence" value="ECO:0007669"/>
    <property type="project" value="TreeGrafter"/>
</dbReference>
<gene>
    <name evidence="13" type="ORF">UT30_C0050G0004</name>
</gene>
<dbReference type="InterPro" id="IPR036097">
    <property type="entry name" value="HisK_dim/P_sf"/>
</dbReference>
<comment type="caution">
    <text evidence="13">The sequence shown here is derived from an EMBL/GenBank/DDBJ whole genome shotgun (WGS) entry which is preliminary data.</text>
</comment>
<feature type="compositionally biased region" description="Basic and acidic residues" evidence="8">
    <location>
        <begin position="1"/>
        <end position="11"/>
    </location>
</feature>
<dbReference type="Gene3D" id="3.30.565.10">
    <property type="entry name" value="Histidine kinase-like ATPase, C-terminal domain"/>
    <property type="match status" value="1"/>
</dbReference>
<dbReference type="CDD" id="cd00082">
    <property type="entry name" value="HisKA"/>
    <property type="match status" value="1"/>
</dbReference>
<dbReference type="CDD" id="cd00130">
    <property type="entry name" value="PAS"/>
    <property type="match status" value="1"/>
</dbReference>
<evidence type="ECO:0000256" key="8">
    <source>
        <dbReference type="SAM" id="MobiDB-lite"/>
    </source>
</evidence>
<dbReference type="Gene3D" id="3.30.450.20">
    <property type="entry name" value="PAS domain"/>
    <property type="match status" value="1"/>
</dbReference>
<dbReference type="PROSITE" id="PS50109">
    <property type="entry name" value="HIS_KIN"/>
    <property type="match status" value="1"/>
</dbReference>
<sequence length="609" mass="68988">MKNPSYRDDKRPAKKSARQNSSKENMQKELGLNKLAFILSAFSIGAAVLVSTFSYQKTINDTLTQYYNFYSQIAGMIALNIGTHSNMSDNEILHSLESEWNTIKNRPSDEHLCIVNEDSKLLLHTSVPSSVGSIVDHNLLLDKTEQKYGSLGDLVKTQKEYVGGYISSSGDAQIAAFAPVPQKKWVVGVHRSKEALLKEINSGLKPVFFSLIIISGILIPISLALLYWSFIICYRKSLRAEKAFTDSEHSYHTIVDGTDDLITQVDANGLFTFVNHTSNKIWGLSPEECVGLSAFNFIHPEDQEKTKKAFEGWITQKKKHITYQNRQVNKNGQIFEMHWTINLEFNESGEVLRILNIAHDITERKKAEQEIADLNKNLEELVKERTITLEAVNAELDAFNYSVSLRSMEGFSKILLKNNENTLNDESKDHLNRIIKGAARMKDLVDSLLEISRISRRNLVKSKINISDLATNILKTLRSDHPEHTIEVVIEKGLFFYGDKKLLNIALENLIDNAWKFTSKVTDPRIEIGSIRPENEAIFFIKDNGCGFDMGYADKIFIAFQRLHKENEYPGLGIGLATVKRIMNLHGSKIWVESELNKGTTFYFKPIGT</sequence>
<dbReference type="InterPro" id="IPR036890">
    <property type="entry name" value="HATPase_C_sf"/>
</dbReference>
<dbReference type="AlphaFoldDB" id="A0A0G0MQN9"/>
<dbReference type="InterPro" id="IPR000014">
    <property type="entry name" value="PAS"/>
</dbReference>
<dbReference type="Pfam" id="PF02518">
    <property type="entry name" value="HATPase_c"/>
    <property type="match status" value="1"/>
</dbReference>
<feature type="domain" description="PAC" evidence="12">
    <location>
        <begin position="321"/>
        <end position="373"/>
    </location>
</feature>
<evidence type="ECO:0000256" key="2">
    <source>
        <dbReference type="ARBA" id="ARBA00012438"/>
    </source>
</evidence>
<dbReference type="SUPFAM" id="SSF55874">
    <property type="entry name" value="ATPase domain of HSP90 chaperone/DNA topoisomerase II/histidine kinase"/>
    <property type="match status" value="1"/>
</dbReference>
<evidence type="ECO:0000256" key="4">
    <source>
        <dbReference type="ARBA" id="ARBA00022679"/>
    </source>
</evidence>
<dbReference type="SMART" id="SM00091">
    <property type="entry name" value="PAS"/>
    <property type="match status" value="1"/>
</dbReference>
<dbReference type="Pfam" id="PF08447">
    <property type="entry name" value="PAS_3"/>
    <property type="match status" value="1"/>
</dbReference>
<proteinExistence type="predicted"/>
<keyword evidence="6 9" id="KW-0472">Membrane</keyword>
<dbReference type="PANTHER" id="PTHR42878">
    <property type="entry name" value="TWO-COMPONENT HISTIDINE KINASE"/>
    <property type="match status" value="1"/>
</dbReference>
<evidence type="ECO:0000259" key="11">
    <source>
        <dbReference type="PROSITE" id="PS50112"/>
    </source>
</evidence>
<dbReference type="PATRIC" id="fig|1618995.3.peg.1143"/>
<dbReference type="GO" id="GO:0000155">
    <property type="term" value="F:phosphorelay sensor kinase activity"/>
    <property type="evidence" value="ECO:0007669"/>
    <property type="project" value="InterPro"/>
</dbReference>
<dbReference type="SUPFAM" id="SSF47384">
    <property type="entry name" value="Homodimeric domain of signal transducing histidine kinase"/>
    <property type="match status" value="1"/>
</dbReference>
<dbReference type="FunFam" id="3.30.565.10:FF:000006">
    <property type="entry name" value="Sensor histidine kinase WalK"/>
    <property type="match status" value="1"/>
</dbReference>
<dbReference type="InterPro" id="IPR000700">
    <property type="entry name" value="PAS-assoc_C"/>
</dbReference>
<evidence type="ECO:0000256" key="3">
    <source>
        <dbReference type="ARBA" id="ARBA00022553"/>
    </source>
</evidence>
<name>A0A0G0MQN9_9BACT</name>